<dbReference type="SUPFAM" id="SSF53254">
    <property type="entry name" value="Phosphoglycerate mutase-like"/>
    <property type="match status" value="1"/>
</dbReference>
<gene>
    <name evidence="3" type="primary">cobC</name>
    <name evidence="3" type="ORF">bsdE14_28900</name>
</gene>
<dbReference type="EMBL" id="BRXR01000001">
    <property type="protein sequence ID" value="GLC31480.1"/>
    <property type="molecule type" value="Genomic_DNA"/>
</dbReference>
<dbReference type="SMART" id="SM00855">
    <property type="entry name" value="PGAM"/>
    <property type="match status" value="1"/>
</dbReference>
<protein>
    <recommendedName>
        <fullName evidence="2">Alpha-ribazole phosphatase</fullName>
        <ecNumber evidence="2">3.1.3.73</ecNumber>
    </recommendedName>
</protein>
<dbReference type="CDD" id="cd07067">
    <property type="entry name" value="HP_PGM_like"/>
    <property type="match status" value="1"/>
</dbReference>
<dbReference type="InterPro" id="IPR017578">
    <property type="entry name" value="Ribazole_CobC"/>
</dbReference>
<dbReference type="PROSITE" id="PS00175">
    <property type="entry name" value="PG_MUTASE"/>
    <property type="match status" value="1"/>
</dbReference>
<dbReference type="PRINTS" id="PR00991">
    <property type="entry name" value="6PFRUCTKNASE"/>
</dbReference>
<accession>A0ABQ5N8W5</accession>
<dbReference type="InterPro" id="IPR001345">
    <property type="entry name" value="PG/BPGM_mutase_AS"/>
</dbReference>
<dbReference type="PIRSF" id="PIRSF000709">
    <property type="entry name" value="6PFK_2-Ptase"/>
    <property type="match status" value="1"/>
</dbReference>
<dbReference type="NCBIfam" id="TIGR03162">
    <property type="entry name" value="ribazole_cobC"/>
    <property type="match status" value="1"/>
</dbReference>
<reference evidence="3 4" key="1">
    <citation type="journal article" date="2024" name="Int. J. Syst. Evol. Microbiol.">
        <title>Clostridium omnivorum sp. nov., isolated from anoxic soil under the treatment of reductive soil disinfestation.</title>
        <authorList>
            <person name="Ueki A."/>
            <person name="Tonouchi A."/>
            <person name="Kaku N."/>
            <person name="Honma S."/>
            <person name="Ueki K."/>
        </authorList>
    </citation>
    <scope>NUCLEOTIDE SEQUENCE [LARGE SCALE GENOMIC DNA]</scope>
    <source>
        <strain evidence="3 4">E14</strain>
    </source>
</reference>
<dbReference type="Gene3D" id="3.40.50.1240">
    <property type="entry name" value="Phosphoglycerate mutase-like"/>
    <property type="match status" value="1"/>
</dbReference>
<dbReference type="InterPro" id="IPR013078">
    <property type="entry name" value="His_Pase_superF_clade-1"/>
</dbReference>
<keyword evidence="4" id="KW-1185">Reference proteome</keyword>
<dbReference type="EC" id="3.1.3.73" evidence="2"/>
<dbReference type="RefSeq" id="WP_264850788.1">
    <property type="nucleotide sequence ID" value="NZ_BRXR01000001.1"/>
</dbReference>
<dbReference type="PANTHER" id="PTHR46517:SF1">
    <property type="entry name" value="FRUCTOSE-2,6-BISPHOSPHATASE TIGAR"/>
    <property type="match status" value="1"/>
</dbReference>
<organism evidence="3 4">
    <name type="scientific">Clostridium omnivorum</name>
    <dbReference type="NCBI Taxonomy" id="1604902"/>
    <lineage>
        <taxon>Bacteria</taxon>
        <taxon>Bacillati</taxon>
        <taxon>Bacillota</taxon>
        <taxon>Clostridia</taxon>
        <taxon>Eubacteriales</taxon>
        <taxon>Clostridiaceae</taxon>
        <taxon>Clostridium</taxon>
    </lineage>
</organism>
<dbReference type="InterPro" id="IPR051695">
    <property type="entry name" value="Phosphoglycerate_Mutase"/>
</dbReference>
<evidence type="ECO:0000256" key="2">
    <source>
        <dbReference type="NCBIfam" id="TIGR03162"/>
    </source>
</evidence>
<dbReference type="Pfam" id="PF00300">
    <property type="entry name" value="His_Phos_1"/>
    <property type="match status" value="1"/>
</dbReference>
<sequence>MNIYLVRHGETEENKNRYYYGSLDVSLNENGITQAKKAGKALKHIIFDKLYVSERIRTKETAELALGNDIAAVKDSRINEMSFGVFEGKTYEEIKKLYPKDYKCWEEDWMDFAPNGGESYRDFYNRVESFMDELIKNPCENVLVVTHGGVIRSIYCYVLNGKLDLYWKFSSKNGDISLIKYEYGNIFIDSITHI</sequence>
<dbReference type="Proteomes" id="UP001208567">
    <property type="component" value="Unassembled WGS sequence"/>
</dbReference>
<dbReference type="PANTHER" id="PTHR46517">
    <property type="entry name" value="FRUCTOSE-2,6-BISPHOSPHATASE TIGAR"/>
    <property type="match status" value="1"/>
</dbReference>
<evidence type="ECO:0000313" key="4">
    <source>
        <dbReference type="Proteomes" id="UP001208567"/>
    </source>
</evidence>
<proteinExistence type="predicted"/>
<name>A0ABQ5N8W5_9CLOT</name>
<keyword evidence="1" id="KW-0378">Hydrolase</keyword>
<dbReference type="InterPro" id="IPR003094">
    <property type="entry name" value="6Pfruct_kin"/>
</dbReference>
<dbReference type="InterPro" id="IPR029033">
    <property type="entry name" value="His_PPase_superfam"/>
</dbReference>
<evidence type="ECO:0000313" key="3">
    <source>
        <dbReference type="EMBL" id="GLC31480.1"/>
    </source>
</evidence>
<evidence type="ECO:0000256" key="1">
    <source>
        <dbReference type="ARBA" id="ARBA00022801"/>
    </source>
</evidence>
<comment type="caution">
    <text evidence="3">The sequence shown here is derived from an EMBL/GenBank/DDBJ whole genome shotgun (WGS) entry which is preliminary data.</text>
</comment>